<name>A0ACA9SW61_9GLOM</name>
<gene>
    <name evidence="1" type="ORF">RPERSI_LOCUS35498</name>
</gene>
<keyword evidence="2" id="KW-1185">Reference proteome</keyword>
<evidence type="ECO:0000313" key="2">
    <source>
        <dbReference type="Proteomes" id="UP000789920"/>
    </source>
</evidence>
<reference evidence="1" key="1">
    <citation type="submission" date="2021-06" db="EMBL/GenBank/DDBJ databases">
        <authorList>
            <person name="Kallberg Y."/>
            <person name="Tangrot J."/>
            <person name="Rosling A."/>
        </authorList>
    </citation>
    <scope>NUCLEOTIDE SEQUENCE</scope>
    <source>
        <strain evidence="1">MA461A</strain>
    </source>
</reference>
<dbReference type="EMBL" id="CAJVQC010164494">
    <property type="protein sequence ID" value="CAG8849235.1"/>
    <property type="molecule type" value="Genomic_DNA"/>
</dbReference>
<sequence length="90" mass="9789">LNQELAGVLSEQPTDKEVKSTIVNCPVCGECKGVSKFANHLARCFTESSQGESSQKPISGVRLRRSSSRSTTTSQSIYVTGKPNEKKGWK</sequence>
<evidence type="ECO:0000313" key="1">
    <source>
        <dbReference type="EMBL" id="CAG8849235.1"/>
    </source>
</evidence>
<feature type="non-terminal residue" evidence="1">
    <location>
        <position position="1"/>
    </location>
</feature>
<proteinExistence type="predicted"/>
<comment type="caution">
    <text evidence="1">The sequence shown here is derived from an EMBL/GenBank/DDBJ whole genome shotgun (WGS) entry which is preliminary data.</text>
</comment>
<accession>A0ACA9SW61</accession>
<protein>
    <submittedName>
        <fullName evidence="1">16257_t:CDS:1</fullName>
    </submittedName>
</protein>
<organism evidence="1 2">
    <name type="scientific">Racocetra persica</name>
    <dbReference type="NCBI Taxonomy" id="160502"/>
    <lineage>
        <taxon>Eukaryota</taxon>
        <taxon>Fungi</taxon>
        <taxon>Fungi incertae sedis</taxon>
        <taxon>Mucoromycota</taxon>
        <taxon>Glomeromycotina</taxon>
        <taxon>Glomeromycetes</taxon>
        <taxon>Diversisporales</taxon>
        <taxon>Gigasporaceae</taxon>
        <taxon>Racocetra</taxon>
    </lineage>
</organism>
<dbReference type="Proteomes" id="UP000789920">
    <property type="component" value="Unassembled WGS sequence"/>
</dbReference>